<dbReference type="GO" id="GO:0000723">
    <property type="term" value="P:telomere maintenance"/>
    <property type="evidence" value="ECO:0007669"/>
    <property type="project" value="TreeGrafter"/>
</dbReference>
<dbReference type="OrthoDB" id="5561659at2759"/>
<evidence type="ECO:0000256" key="9">
    <source>
        <dbReference type="ARBA" id="ARBA00023204"/>
    </source>
</evidence>
<evidence type="ECO:0000256" key="5">
    <source>
        <dbReference type="ARBA" id="ARBA00022763"/>
    </source>
</evidence>
<dbReference type="Pfam" id="PF12706">
    <property type="entry name" value="Lactamase_B_2"/>
    <property type="match status" value="1"/>
</dbReference>
<keyword evidence="6" id="KW-0378">Hydrolase</keyword>
<organism evidence="16 17">
    <name type="scientific">Aaosphaeria arxii CBS 175.79</name>
    <dbReference type="NCBI Taxonomy" id="1450172"/>
    <lineage>
        <taxon>Eukaryota</taxon>
        <taxon>Fungi</taxon>
        <taxon>Dikarya</taxon>
        <taxon>Ascomycota</taxon>
        <taxon>Pezizomycotina</taxon>
        <taxon>Dothideomycetes</taxon>
        <taxon>Pleosporomycetidae</taxon>
        <taxon>Pleosporales</taxon>
        <taxon>Pleosporales incertae sedis</taxon>
        <taxon>Aaosphaeria</taxon>
    </lineage>
</organism>
<sequence length="675" mass="75797">EFPQIRIDNFRQHADRKAPLACFLSHVHSDHLTGLESLRAPFVYCSAATREILLRLEKYHYRVNFAKGILESRNVTYDRNMRKLAKPLQLETPTVIELGPENKIRVTLFDANHCVGAVMFLIEGNGTAILYTGDIRAETWWVNSLVRNPVLIPYTIGTRRLDCVYLDTTFASKSRPYNEFPSKAEGIRELLAQVEGYPPGTTFYFHSWTFGYEDVWLALSAFLESQIHLDDYRYRLYTSLSTAKNKELRDSRLGFDIREAAALCGFRNGNHIQQGCLTSNTNVRLHSCERGMGCPIMDKDTDSNIVHIIPIISRTNGVEIAEVGAGGGKGDLDQREELDTSSVGDIDELKELCKREIDDEELLSRVLALLQDSLDARKGKLDLPGELPRESQDSDADLSLHSLVSRLEAHVEKTKEAQDQTRRTIRFPYSRHSSYSELCCLVKALNPKDIFPCTVDEKTWTPNLGMRALFGEYCSADIFRHDAEMTGSYEQRTAQAQKCANSQDETQRESQASSEPQTSPISHRTMQMPPPNERHNTNSIQDGSQRARGPQDAFTSSMHSKPVTDDAGRPMIVPSFNSIEITALRAESPQPTIAAESDDPPPTLPKPNTRPPSDLSNPTSTPDSKSKPLPTSKKRKISNKELAYKAALGIELTWQDYGGLVCTKKRDVNDGELEL</sequence>
<evidence type="ECO:0000256" key="6">
    <source>
        <dbReference type="ARBA" id="ARBA00022801"/>
    </source>
</evidence>
<comment type="similarity">
    <text evidence="2">Belongs to the DNA repair metallo-beta-lactamase (DRMBL) family.</text>
</comment>
<feature type="compositionally biased region" description="Pro residues" evidence="13">
    <location>
        <begin position="600"/>
        <end position="610"/>
    </location>
</feature>
<dbReference type="EMBL" id="ML978068">
    <property type="protein sequence ID" value="KAF2017901.1"/>
    <property type="molecule type" value="Genomic_DNA"/>
</dbReference>
<feature type="domain" description="Metallo-beta-lactamase" evidence="15">
    <location>
        <begin position="20"/>
        <end position="149"/>
    </location>
</feature>
<feature type="compositionally biased region" description="Polar residues" evidence="13">
    <location>
        <begin position="614"/>
        <end position="623"/>
    </location>
</feature>
<dbReference type="PANTHER" id="PTHR23240:SF8">
    <property type="entry name" value="PROTEIN ARTEMIS"/>
    <property type="match status" value="1"/>
</dbReference>
<keyword evidence="8" id="KW-0233">DNA recombination</keyword>
<keyword evidence="5" id="KW-0227">DNA damage</keyword>
<evidence type="ECO:0000256" key="10">
    <source>
        <dbReference type="ARBA" id="ARBA00023242"/>
    </source>
</evidence>
<dbReference type="GO" id="GO:0005634">
    <property type="term" value="C:nucleus"/>
    <property type="evidence" value="ECO:0007669"/>
    <property type="project" value="UniProtKB-SubCell"/>
</dbReference>
<dbReference type="SUPFAM" id="SSF56281">
    <property type="entry name" value="Metallo-hydrolase/oxidoreductase"/>
    <property type="match status" value="1"/>
</dbReference>
<dbReference type="PANTHER" id="PTHR23240">
    <property type="entry name" value="DNA CROSS-LINK REPAIR PROTEIN PSO2/SNM1-RELATED"/>
    <property type="match status" value="1"/>
</dbReference>
<dbReference type="RefSeq" id="XP_033386240.1">
    <property type="nucleotide sequence ID" value="XM_033523473.1"/>
</dbReference>
<keyword evidence="3" id="KW-0540">Nuclease</keyword>
<evidence type="ECO:0000313" key="16">
    <source>
        <dbReference type="EMBL" id="KAF2017901.1"/>
    </source>
</evidence>
<dbReference type="Pfam" id="PF07522">
    <property type="entry name" value="DRMBL"/>
    <property type="match status" value="1"/>
</dbReference>
<gene>
    <name evidence="16" type="ORF">BU24DRAFT_346117</name>
</gene>
<evidence type="ECO:0000256" key="13">
    <source>
        <dbReference type="SAM" id="MobiDB-lite"/>
    </source>
</evidence>
<keyword evidence="9" id="KW-0234">DNA repair</keyword>
<dbReference type="Proteomes" id="UP000799778">
    <property type="component" value="Unassembled WGS sequence"/>
</dbReference>
<protein>
    <recommendedName>
        <fullName evidence="11">Protein artemis</fullName>
    </recommendedName>
    <alternativeName>
        <fullName evidence="12">DNA cross-link repair 1C protein</fullName>
    </alternativeName>
</protein>
<dbReference type="Gene3D" id="3.60.15.10">
    <property type="entry name" value="Ribonuclease Z/Hydroxyacylglutathione hydrolase-like"/>
    <property type="match status" value="2"/>
</dbReference>
<accession>A0A6A5XYX5</accession>
<dbReference type="GO" id="GO:0004519">
    <property type="term" value="F:endonuclease activity"/>
    <property type="evidence" value="ECO:0007669"/>
    <property type="project" value="UniProtKB-KW"/>
</dbReference>
<evidence type="ECO:0000256" key="7">
    <source>
        <dbReference type="ARBA" id="ARBA00022839"/>
    </source>
</evidence>
<comment type="subcellular location">
    <subcellularLocation>
        <location evidence="1">Nucleus</location>
    </subcellularLocation>
</comment>
<evidence type="ECO:0000256" key="12">
    <source>
        <dbReference type="ARBA" id="ARBA00042677"/>
    </source>
</evidence>
<dbReference type="InterPro" id="IPR036866">
    <property type="entry name" value="RibonucZ/Hydroxyglut_hydro"/>
</dbReference>
<proteinExistence type="inferred from homology"/>
<keyword evidence="10" id="KW-0539">Nucleus</keyword>
<feature type="region of interest" description="Disordered" evidence="13">
    <location>
        <begin position="589"/>
        <end position="638"/>
    </location>
</feature>
<evidence type="ECO:0000256" key="11">
    <source>
        <dbReference type="ARBA" id="ARBA00039759"/>
    </source>
</evidence>
<evidence type="ECO:0000256" key="4">
    <source>
        <dbReference type="ARBA" id="ARBA00022759"/>
    </source>
</evidence>
<name>A0A6A5XYX5_9PLEO</name>
<evidence type="ECO:0000256" key="3">
    <source>
        <dbReference type="ARBA" id="ARBA00022722"/>
    </source>
</evidence>
<keyword evidence="7" id="KW-0269">Exonuclease</keyword>
<dbReference type="AlphaFoldDB" id="A0A6A5XYX5"/>
<evidence type="ECO:0000256" key="2">
    <source>
        <dbReference type="ARBA" id="ARBA00010304"/>
    </source>
</evidence>
<feature type="non-terminal residue" evidence="16">
    <location>
        <position position="1"/>
    </location>
</feature>
<dbReference type="InterPro" id="IPR001279">
    <property type="entry name" value="Metallo-B-lactamas"/>
</dbReference>
<evidence type="ECO:0000259" key="15">
    <source>
        <dbReference type="Pfam" id="PF12706"/>
    </source>
</evidence>
<dbReference type="InterPro" id="IPR011084">
    <property type="entry name" value="DRMBL"/>
</dbReference>
<evidence type="ECO:0000256" key="8">
    <source>
        <dbReference type="ARBA" id="ARBA00023172"/>
    </source>
</evidence>
<dbReference type="GO" id="GO:0006310">
    <property type="term" value="P:DNA recombination"/>
    <property type="evidence" value="ECO:0007669"/>
    <property type="project" value="UniProtKB-KW"/>
</dbReference>
<feature type="domain" description="DNA repair metallo-beta-lactamase" evidence="14">
    <location>
        <begin position="410"/>
        <end position="454"/>
    </location>
</feature>
<dbReference type="GO" id="GO:0036297">
    <property type="term" value="P:interstrand cross-link repair"/>
    <property type="evidence" value="ECO:0007669"/>
    <property type="project" value="TreeGrafter"/>
</dbReference>
<reference evidence="16" key="1">
    <citation type="journal article" date="2020" name="Stud. Mycol.">
        <title>101 Dothideomycetes genomes: a test case for predicting lifestyles and emergence of pathogens.</title>
        <authorList>
            <person name="Haridas S."/>
            <person name="Albert R."/>
            <person name="Binder M."/>
            <person name="Bloem J."/>
            <person name="Labutti K."/>
            <person name="Salamov A."/>
            <person name="Andreopoulos B."/>
            <person name="Baker S."/>
            <person name="Barry K."/>
            <person name="Bills G."/>
            <person name="Bluhm B."/>
            <person name="Cannon C."/>
            <person name="Castanera R."/>
            <person name="Culley D."/>
            <person name="Daum C."/>
            <person name="Ezra D."/>
            <person name="Gonzalez J."/>
            <person name="Henrissat B."/>
            <person name="Kuo A."/>
            <person name="Liang C."/>
            <person name="Lipzen A."/>
            <person name="Lutzoni F."/>
            <person name="Magnuson J."/>
            <person name="Mondo S."/>
            <person name="Nolan M."/>
            <person name="Ohm R."/>
            <person name="Pangilinan J."/>
            <person name="Park H.-J."/>
            <person name="Ramirez L."/>
            <person name="Alfaro M."/>
            <person name="Sun H."/>
            <person name="Tritt A."/>
            <person name="Yoshinaga Y."/>
            <person name="Zwiers L.-H."/>
            <person name="Turgeon B."/>
            <person name="Goodwin S."/>
            <person name="Spatafora J."/>
            <person name="Crous P."/>
            <person name="Grigoriev I."/>
        </authorList>
    </citation>
    <scope>NUCLEOTIDE SEQUENCE</scope>
    <source>
        <strain evidence="16">CBS 175.79</strain>
    </source>
</reference>
<evidence type="ECO:0000259" key="14">
    <source>
        <dbReference type="Pfam" id="PF07522"/>
    </source>
</evidence>
<dbReference type="Gene3D" id="3.40.50.12650">
    <property type="match status" value="2"/>
</dbReference>
<evidence type="ECO:0000256" key="1">
    <source>
        <dbReference type="ARBA" id="ARBA00004123"/>
    </source>
</evidence>
<feature type="region of interest" description="Disordered" evidence="13">
    <location>
        <begin position="490"/>
        <end position="571"/>
    </location>
</feature>
<feature type="compositionally biased region" description="Polar residues" evidence="13">
    <location>
        <begin position="490"/>
        <end position="525"/>
    </location>
</feature>
<dbReference type="GeneID" id="54280870"/>
<dbReference type="GO" id="GO:0006303">
    <property type="term" value="P:double-strand break repair via nonhomologous end joining"/>
    <property type="evidence" value="ECO:0007669"/>
    <property type="project" value="TreeGrafter"/>
</dbReference>
<evidence type="ECO:0000313" key="17">
    <source>
        <dbReference type="Proteomes" id="UP000799778"/>
    </source>
</evidence>
<dbReference type="GO" id="GO:0003684">
    <property type="term" value="F:damaged DNA binding"/>
    <property type="evidence" value="ECO:0007669"/>
    <property type="project" value="TreeGrafter"/>
</dbReference>
<dbReference type="GO" id="GO:0035312">
    <property type="term" value="F:5'-3' DNA exonuclease activity"/>
    <property type="evidence" value="ECO:0007669"/>
    <property type="project" value="TreeGrafter"/>
</dbReference>
<keyword evidence="4" id="KW-0255">Endonuclease</keyword>
<keyword evidence="17" id="KW-1185">Reference proteome</keyword>